<keyword evidence="5" id="KW-0949">S-adenosyl-L-methionine</keyword>
<evidence type="ECO:0000256" key="2">
    <source>
        <dbReference type="ARBA" id="ARBA00011900"/>
    </source>
</evidence>
<evidence type="ECO:0000259" key="9">
    <source>
        <dbReference type="Pfam" id="PF12161"/>
    </source>
</evidence>
<dbReference type="InterPro" id="IPR051537">
    <property type="entry name" value="DNA_Adenine_Mtase"/>
</dbReference>
<evidence type="ECO:0000256" key="3">
    <source>
        <dbReference type="ARBA" id="ARBA00022603"/>
    </source>
</evidence>
<feature type="domain" description="DNA methylase adenine-specific" evidence="8">
    <location>
        <begin position="168"/>
        <end position="480"/>
    </location>
</feature>
<keyword evidence="3" id="KW-0489">Methyltransferase</keyword>
<keyword evidence="10" id="KW-0378">Hydrolase</keyword>
<reference evidence="10 11" key="1">
    <citation type="submission" date="2017-10" db="EMBL/GenBank/DDBJ databases">
        <title>Biodiversity and function of Thalassospira species in the particle-attached aromatic-hydrocarbon-degrading consortia from the surface seawater of the China South Sea.</title>
        <authorList>
            <person name="Dong C."/>
            <person name="Liu R."/>
            <person name="Shao Z."/>
        </authorList>
    </citation>
    <scope>NUCLEOTIDE SEQUENCE [LARGE SCALE GENOMIC DNA]</scope>
    <source>
        <strain evidence="10 11">CSC3H3</strain>
    </source>
</reference>
<dbReference type="InterPro" id="IPR029063">
    <property type="entry name" value="SAM-dependent_MTases_sf"/>
</dbReference>
<sequence>MSNLNISNFIWNIADDVLRDIYVRGKYRDVILPMTVIRRLDAVLEPTKEAVLSMKAQLDKAGVANQHAALCQASGEAFYNTSQFRLRDLASKARRQQLKSDFEAYLDGFSPNVQEVLDKFKFRNQIPTLVDADILGFLIEKFLDPSVNLSPNPVRHQDGSERLPGLDNHSMGTIFEELIRRFNEENNEEAGEHFTPRDVVELMAFLIFKPIADDIQSGTYLVYDGACGTGGMLTVAEETLIKLATDYGKEVSVHLYGQEVQPETFAISKADLILKGEGVEAENMKYGSTLSADAFPSREFDFMLSNPPYGKSWKSDLDRMGGKKDITDPRFVIEHGDDPEYSLITRSSDGQMVFLANMLSKIKKDSKVGSRIAEVHNGSALFTGDAGSGESNVRRWVIENDWLEAIIALPLNIFYNTGIATYIWVLSNRKAPERKGKVQLVDATSWFKPLRKNLGKKNCELGPDDIEKICSAFLNGEENEQSKIFPNDAFGYWKVTVERPLRLKVELSESALRRFAVACKDAGEEPLVDVLEAIAGDLGTGPHMDFNAFMDTVERLAKVRGVRMTAKRQKLIMASLGTKDAEAEAVIKKVTKAKGAKESDVSLYGRYQKVIDGKTVIVEFEPDSELRDTEQVPFLEDGGIELFIRREVLPHAPDAWIEDGKTVIGYEISFNRHFYKPQPLRPLADIEADIRALEEETEGLLEDVLAGGR</sequence>
<organism evidence="10 11">
    <name type="scientific">Thalassospira marina</name>
    <dbReference type="NCBI Taxonomy" id="2048283"/>
    <lineage>
        <taxon>Bacteria</taxon>
        <taxon>Pseudomonadati</taxon>
        <taxon>Pseudomonadota</taxon>
        <taxon>Alphaproteobacteria</taxon>
        <taxon>Rhodospirillales</taxon>
        <taxon>Thalassospiraceae</taxon>
        <taxon>Thalassospira</taxon>
    </lineage>
</organism>
<dbReference type="Gene3D" id="3.40.50.150">
    <property type="entry name" value="Vaccinia Virus protein VP39"/>
    <property type="match status" value="1"/>
</dbReference>
<evidence type="ECO:0000313" key="11">
    <source>
        <dbReference type="Proteomes" id="UP000233458"/>
    </source>
</evidence>
<dbReference type="InterPro" id="IPR003356">
    <property type="entry name" value="DNA_methylase_A-5"/>
</dbReference>
<evidence type="ECO:0000256" key="7">
    <source>
        <dbReference type="ARBA" id="ARBA00047942"/>
    </source>
</evidence>
<dbReference type="InterPro" id="IPR002052">
    <property type="entry name" value="DNA_methylase_N6_adenine_CS"/>
</dbReference>
<evidence type="ECO:0000256" key="6">
    <source>
        <dbReference type="ARBA" id="ARBA00022747"/>
    </source>
</evidence>
<evidence type="ECO:0000313" key="10">
    <source>
        <dbReference type="EMBL" id="AUG53494.1"/>
    </source>
</evidence>
<dbReference type="EC" id="2.1.1.72" evidence="2"/>
<dbReference type="PANTHER" id="PTHR42933">
    <property type="entry name" value="SLR6095 PROTEIN"/>
    <property type="match status" value="1"/>
</dbReference>
<keyword evidence="10" id="KW-0255">Endonuclease</keyword>
<dbReference type="Proteomes" id="UP000233458">
    <property type="component" value="Chromosome"/>
</dbReference>
<dbReference type="RefSeq" id="WP_101285073.1">
    <property type="nucleotide sequence ID" value="NZ_CP024199.1"/>
</dbReference>
<keyword evidence="4" id="KW-0808">Transferase</keyword>
<feature type="domain" description="N6 adenine-specific DNA methyltransferase N-terminal" evidence="9">
    <location>
        <begin position="6"/>
        <end position="142"/>
    </location>
</feature>
<dbReference type="GO" id="GO:0004519">
    <property type="term" value="F:endonuclease activity"/>
    <property type="evidence" value="ECO:0007669"/>
    <property type="project" value="UniProtKB-KW"/>
</dbReference>
<evidence type="ECO:0000256" key="4">
    <source>
        <dbReference type="ARBA" id="ARBA00022679"/>
    </source>
</evidence>
<evidence type="ECO:0000256" key="1">
    <source>
        <dbReference type="ARBA" id="ARBA00006594"/>
    </source>
</evidence>
<dbReference type="EMBL" id="CP024199">
    <property type="protein sequence ID" value="AUG53494.1"/>
    <property type="molecule type" value="Genomic_DNA"/>
</dbReference>
<gene>
    <name evidence="10" type="ORF">CSC3H3_12795</name>
</gene>
<dbReference type="InterPro" id="IPR022749">
    <property type="entry name" value="D12N6_MeTrfase_N"/>
</dbReference>
<dbReference type="Pfam" id="PF02384">
    <property type="entry name" value="N6_Mtase"/>
    <property type="match status" value="1"/>
</dbReference>
<evidence type="ECO:0000256" key="5">
    <source>
        <dbReference type="ARBA" id="ARBA00022691"/>
    </source>
</evidence>
<protein>
    <recommendedName>
        <fullName evidence="2">site-specific DNA-methyltransferase (adenine-specific)</fullName>
        <ecNumber evidence="2">2.1.1.72</ecNumber>
    </recommendedName>
</protein>
<name>A0ABM6QAA9_9PROT</name>
<dbReference type="PANTHER" id="PTHR42933:SF3">
    <property type="entry name" value="TYPE I RESTRICTION ENZYME MJAVIII METHYLASE SUBUNIT"/>
    <property type="match status" value="1"/>
</dbReference>
<dbReference type="SUPFAM" id="SSF53335">
    <property type="entry name" value="S-adenosyl-L-methionine-dependent methyltransferases"/>
    <property type="match status" value="1"/>
</dbReference>
<dbReference type="PROSITE" id="PS00092">
    <property type="entry name" value="N6_MTASE"/>
    <property type="match status" value="1"/>
</dbReference>
<proteinExistence type="inferred from homology"/>
<evidence type="ECO:0000259" key="8">
    <source>
        <dbReference type="Pfam" id="PF02384"/>
    </source>
</evidence>
<dbReference type="PRINTS" id="PR00507">
    <property type="entry name" value="N12N6MTFRASE"/>
</dbReference>
<keyword evidence="11" id="KW-1185">Reference proteome</keyword>
<keyword evidence="6" id="KW-0680">Restriction system</keyword>
<keyword evidence="10" id="KW-0540">Nuclease</keyword>
<accession>A0ABM6QAA9</accession>
<dbReference type="Pfam" id="PF12161">
    <property type="entry name" value="HsdM_N"/>
    <property type="match status" value="1"/>
</dbReference>
<comment type="catalytic activity">
    <reaction evidence="7">
        <text>a 2'-deoxyadenosine in DNA + S-adenosyl-L-methionine = an N(6)-methyl-2'-deoxyadenosine in DNA + S-adenosyl-L-homocysteine + H(+)</text>
        <dbReference type="Rhea" id="RHEA:15197"/>
        <dbReference type="Rhea" id="RHEA-COMP:12418"/>
        <dbReference type="Rhea" id="RHEA-COMP:12419"/>
        <dbReference type="ChEBI" id="CHEBI:15378"/>
        <dbReference type="ChEBI" id="CHEBI:57856"/>
        <dbReference type="ChEBI" id="CHEBI:59789"/>
        <dbReference type="ChEBI" id="CHEBI:90615"/>
        <dbReference type="ChEBI" id="CHEBI:90616"/>
        <dbReference type="EC" id="2.1.1.72"/>
    </reaction>
</comment>
<comment type="similarity">
    <text evidence="1">Belongs to the N(4)/N(6)-methyltransferase family.</text>
</comment>